<feature type="domain" description="ABC3 transporter permease C-terminal" evidence="7">
    <location>
        <begin position="297"/>
        <end position="406"/>
    </location>
</feature>
<dbReference type="InterPro" id="IPR025857">
    <property type="entry name" value="MacB_PCD"/>
</dbReference>
<evidence type="ECO:0008006" key="11">
    <source>
        <dbReference type="Google" id="ProtNLM"/>
    </source>
</evidence>
<feature type="transmembrane region" description="Helical" evidence="6">
    <location>
        <begin position="336"/>
        <end position="358"/>
    </location>
</feature>
<keyword evidence="2" id="KW-1003">Cell membrane</keyword>
<evidence type="ECO:0000259" key="8">
    <source>
        <dbReference type="Pfam" id="PF12704"/>
    </source>
</evidence>
<evidence type="ECO:0000256" key="4">
    <source>
        <dbReference type="ARBA" id="ARBA00022989"/>
    </source>
</evidence>
<reference evidence="9 10" key="1">
    <citation type="submission" date="2017-08" db="EMBL/GenBank/DDBJ databases">
        <title>Aliifodinibius alkalisoli sp. nov., isolated from saline alkaline soil.</title>
        <authorList>
            <person name="Liu D."/>
            <person name="Zhang G."/>
        </authorList>
    </citation>
    <scope>NUCLEOTIDE SEQUENCE [LARGE SCALE GENOMIC DNA]</scope>
    <source>
        <strain evidence="9 10">WN023</strain>
    </source>
</reference>
<evidence type="ECO:0000256" key="5">
    <source>
        <dbReference type="ARBA" id="ARBA00023136"/>
    </source>
</evidence>
<comment type="caution">
    <text evidence="9">The sequence shown here is derived from an EMBL/GenBank/DDBJ whole genome shotgun (WGS) entry which is preliminary data.</text>
</comment>
<dbReference type="PANTHER" id="PTHR30572:SF15">
    <property type="entry name" value="ABC TRANSPORTER PERMEASE"/>
    <property type="match status" value="1"/>
</dbReference>
<dbReference type="Pfam" id="PF12704">
    <property type="entry name" value="MacB_PCD"/>
    <property type="match status" value="1"/>
</dbReference>
<dbReference type="Proteomes" id="UP000218831">
    <property type="component" value="Unassembled WGS sequence"/>
</dbReference>
<keyword evidence="3 6" id="KW-0812">Transmembrane</keyword>
<proteinExistence type="predicted"/>
<accession>A0A2A2G7D8</accession>
<keyword evidence="10" id="KW-1185">Reference proteome</keyword>
<feature type="transmembrane region" description="Helical" evidence="6">
    <location>
        <begin position="289"/>
        <end position="316"/>
    </location>
</feature>
<sequence length="413" mass="45759">MSKISRFINSSWEGLKISLSALGINKTRSFLTTLCIIIGIVMVTLMNAVSNGMDAEFDKSMAMMGQDVVYVEKHPWNRGPNYEWWKYRSRRDIKLDYVEDIRASSRLATAVSASASRGTSIRYKDVSADGVFISGVTDKYFDTAGLDIEMGRAFTPEEIQRGAKVTILGATLAENLFDRENPLNEEIRIGGQRFRVIGLLEKQGKFLGLADMDRRAITPIKAYGQLFSLRGNIQIAVKFPNEEIMEEGEYEIEGIMRRLRGLDATEDNDFALNKSQAFEAQLSSFKAGLYMVGGGLTALSLIIGGIGVMNIMFVSVRERTKEIGIRKAVGAKAWEILYQFLIEAVIMCLIGGLIGLLISYPLSMLLNQIFVASIDISVVIAAIVLCSIVGLVFGFIPAYRAAKSDPIESLRYE</sequence>
<feature type="transmembrane region" description="Helical" evidence="6">
    <location>
        <begin position="370"/>
        <end position="396"/>
    </location>
</feature>
<evidence type="ECO:0000259" key="7">
    <source>
        <dbReference type="Pfam" id="PF02687"/>
    </source>
</evidence>
<evidence type="ECO:0000256" key="1">
    <source>
        <dbReference type="ARBA" id="ARBA00004651"/>
    </source>
</evidence>
<dbReference type="AlphaFoldDB" id="A0A2A2G7D8"/>
<keyword evidence="4 6" id="KW-1133">Transmembrane helix</keyword>
<evidence type="ECO:0000256" key="6">
    <source>
        <dbReference type="SAM" id="Phobius"/>
    </source>
</evidence>
<dbReference type="RefSeq" id="WP_095607635.1">
    <property type="nucleotide sequence ID" value="NZ_NSKE01000013.1"/>
</dbReference>
<keyword evidence="5 6" id="KW-0472">Membrane</keyword>
<gene>
    <name evidence="9" type="ORF">CK503_14925</name>
</gene>
<evidence type="ECO:0000313" key="10">
    <source>
        <dbReference type="Proteomes" id="UP000218831"/>
    </source>
</evidence>
<dbReference type="InterPro" id="IPR003838">
    <property type="entry name" value="ABC3_permease_C"/>
</dbReference>
<name>A0A2A2G7D8_9BACT</name>
<dbReference type="InterPro" id="IPR050250">
    <property type="entry name" value="Macrolide_Exporter_MacB"/>
</dbReference>
<organism evidence="9 10">
    <name type="scientific">Fodinibius salipaludis</name>
    <dbReference type="NCBI Taxonomy" id="2032627"/>
    <lineage>
        <taxon>Bacteria</taxon>
        <taxon>Pseudomonadati</taxon>
        <taxon>Balneolota</taxon>
        <taxon>Balneolia</taxon>
        <taxon>Balneolales</taxon>
        <taxon>Balneolaceae</taxon>
        <taxon>Fodinibius</taxon>
    </lineage>
</organism>
<dbReference type="EMBL" id="NSKE01000013">
    <property type="protein sequence ID" value="PAU92782.1"/>
    <property type="molecule type" value="Genomic_DNA"/>
</dbReference>
<dbReference type="PANTHER" id="PTHR30572">
    <property type="entry name" value="MEMBRANE COMPONENT OF TRANSPORTER-RELATED"/>
    <property type="match status" value="1"/>
</dbReference>
<feature type="domain" description="MacB-like periplasmic core" evidence="8">
    <location>
        <begin position="29"/>
        <end position="252"/>
    </location>
</feature>
<protein>
    <recommendedName>
        <fullName evidence="11">ABC transporter</fullName>
    </recommendedName>
</protein>
<dbReference type="OrthoDB" id="9770036at2"/>
<evidence type="ECO:0000313" key="9">
    <source>
        <dbReference type="EMBL" id="PAU92782.1"/>
    </source>
</evidence>
<feature type="transmembrane region" description="Helical" evidence="6">
    <location>
        <begin position="30"/>
        <end position="49"/>
    </location>
</feature>
<dbReference type="Pfam" id="PF02687">
    <property type="entry name" value="FtsX"/>
    <property type="match status" value="1"/>
</dbReference>
<evidence type="ECO:0000256" key="3">
    <source>
        <dbReference type="ARBA" id="ARBA00022692"/>
    </source>
</evidence>
<dbReference type="GO" id="GO:0005886">
    <property type="term" value="C:plasma membrane"/>
    <property type="evidence" value="ECO:0007669"/>
    <property type="project" value="UniProtKB-SubCell"/>
</dbReference>
<dbReference type="GO" id="GO:0022857">
    <property type="term" value="F:transmembrane transporter activity"/>
    <property type="evidence" value="ECO:0007669"/>
    <property type="project" value="TreeGrafter"/>
</dbReference>
<evidence type="ECO:0000256" key="2">
    <source>
        <dbReference type="ARBA" id="ARBA00022475"/>
    </source>
</evidence>
<comment type="subcellular location">
    <subcellularLocation>
        <location evidence="1">Cell membrane</location>
        <topology evidence="1">Multi-pass membrane protein</topology>
    </subcellularLocation>
</comment>